<reference evidence="1" key="2">
    <citation type="submission" date="2023-06" db="EMBL/GenBank/DDBJ databases">
        <authorList>
            <consortium name="Lawrence Berkeley National Laboratory"/>
            <person name="Mondo S.J."/>
            <person name="Hensen N."/>
            <person name="Bonometti L."/>
            <person name="Westerberg I."/>
            <person name="Brannstrom I.O."/>
            <person name="Guillou S."/>
            <person name="Cros-Aarteil S."/>
            <person name="Calhoun S."/>
            <person name="Haridas S."/>
            <person name="Kuo A."/>
            <person name="Pangilinan J."/>
            <person name="Riley R."/>
            <person name="Labutti K."/>
            <person name="Andreopoulos B."/>
            <person name="Lipzen A."/>
            <person name="Chen C."/>
            <person name="Yanf M."/>
            <person name="Daum C."/>
            <person name="Ng V."/>
            <person name="Clum A."/>
            <person name="Steindorff A."/>
            <person name="Ohm R."/>
            <person name="Martin F."/>
            <person name="Silar P."/>
            <person name="Natvig D."/>
            <person name="Lalanne C."/>
            <person name="Gautier V."/>
            <person name="Ament-Velasquez S.L."/>
            <person name="Kruys A."/>
            <person name="Hutchinson M.I."/>
            <person name="Powell A.J."/>
            <person name="Barry K."/>
            <person name="Miller A.N."/>
            <person name="Grigoriev I.V."/>
            <person name="Debuchy R."/>
            <person name="Gladieux P."/>
            <person name="Thoren M.H."/>
            <person name="Johannesson H."/>
        </authorList>
    </citation>
    <scope>NUCLEOTIDE SEQUENCE</scope>
    <source>
        <strain evidence="1">PSN324</strain>
    </source>
</reference>
<dbReference type="Proteomes" id="UP001321749">
    <property type="component" value="Unassembled WGS sequence"/>
</dbReference>
<dbReference type="EMBL" id="MU864934">
    <property type="protein sequence ID" value="KAK4466124.1"/>
    <property type="molecule type" value="Genomic_DNA"/>
</dbReference>
<keyword evidence="2" id="KW-1185">Reference proteome</keyword>
<evidence type="ECO:0000313" key="1">
    <source>
        <dbReference type="EMBL" id="KAK4466124.1"/>
    </source>
</evidence>
<accession>A0AAV9I155</accession>
<proteinExistence type="predicted"/>
<comment type="caution">
    <text evidence="1">The sequence shown here is derived from an EMBL/GenBank/DDBJ whole genome shotgun (WGS) entry which is preliminary data.</text>
</comment>
<reference evidence="1" key="1">
    <citation type="journal article" date="2023" name="Mol. Phylogenet. Evol.">
        <title>Genome-scale phylogeny and comparative genomics of the fungal order Sordariales.</title>
        <authorList>
            <person name="Hensen N."/>
            <person name="Bonometti L."/>
            <person name="Westerberg I."/>
            <person name="Brannstrom I.O."/>
            <person name="Guillou S."/>
            <person name="Cros-Aarteil S."/>
            <person name="Calhoun S."/>
            <person name="Haridas S."/>
            <person name="Kuo A."/>
            <person name="Mondo S."/>
            <person name="Pangilinan J."/>
            <person name="Riley R."/>
            <person name="LaButti K."/>
            <person name="Andreopoulos B."/>
            <person name="Lipzen A."/>
            <person name="Chen C."/>
            <person name="Yan M."/>
            <person name="Daum C."/>
            <person name="Ng V."/>
            <person name="Clum A."/>
            <person name="Steindorff A."/>
            <person name="Ohm R.A."/>
            <person name="Martin F."/>
            <person name="Silar P."/>
            <person name="Natvig D.O."/>
            <person name="Lalanne C."/>
            <person name="Gautier V."/>
            <person name="Ament-Velasquez S.L."/>
            <person name="Kruys A."/>
            <person name="Hutchinson M.I."/>
            <person name="Powell A.J."/>
            <person name="Barry K."/>
            <person name="Miller A.N."/>
            <person name="Grigoriev I.V."/>
            <person name="Debuchy R."/>
            <person name="Gladieux P."/>
            <person name="Hiltunen Thoren M."/>
            <person name="Johannesson H."/>
        </authorList>
    </citation>
    <scope>NUCLEOTIDE SEQUENCE</scope>
    <source>
        <strain evidence="1">PSN324</strain>
    </source>
</reference>
<evidence type="ECO:0000313" key="2">
    <source>
        <dbReference type="Proteomes" id="UP001321749"/>
    </source>
</evidence>
<protein>
    <submittedName>
        <fullName evidence="1">Uncharacterized protein</fullName>
    </submittedName>
</protein>
<gene>
    <name evidence="1" type="ORF">QBC42DRAFT_97113</name>
</gene>
<sequence>MYSTCLTGSRVRFLHPNPSAPFLLLVLTSAIISKFGSANVPVSRINVFLIINLAHSQIVDEERLCKFASRYSLLCSWNSSGQSAPHSLQEGLGVLGARPPPPHANRGIKTRIMGTILIEKKKKTT</sequence>
<dbReference type="AlphaFoldDB" id="A0AAV9I155"/>
<name>A0AAV9I155_9PEZI</name>
<organism evidence="1 2">
    <name type="scientific">Cladorrhinum samala</name>
    <dbReference type="NCBI Taxonomy" id="585594"/>
    <lineage>
        <taxon>Eukaryota</taxon>
        <taxon>Fungi</taxon>
        <taxon>Dikarya</taxon>
        <taxon>Ascomycota</taxon>
        <taxon>Pezizomycotina</taxon>
        <taxon>Sordariomycetes</taxon>
        <taxon>Sordariomycetidae</taxon>
        <taxon>Sordariales</taxon>
        <taxon>Podosporaceae</taxon>
        <taxon>Cladorrhinum</taxon>
    </lineage>
</organism>